<evidence type="ECO:0000259" key="7">
    <source>
        <dbReference type="Pfam" id="PF00460"/>
    </source>
</evidence>
<evidence type="ECO:0000259" key="8">
    <source>
        <dbReference type="Pfam" id="PF06429"/>
    </source>
</evidence>
<dbReference type="InterPro" id="IPR001444">
    <property type="entry name" value="Flag_bb_rod_N"/>
</dbReference>
<feature type="domain" description="Flagellar hook protein FlgE/F/G-like D1" evidence="9">
    <location>
        <begin position="81"/>
        <end position="145"/>
    </location>
</feature>
<sequence>MDKLIYTAMSGAKATMSQQTSVAHNLANATTTGFRAELHRFRAVNVQTPALPTRAFAVDASVSNDLSTGPLERTSAPYDVAINGNGWFVVQGADGKEAYTRNGHFTIDPEGVLRTTSGLAVMGDGGPITIPPDNSIEVGQDGTITTTPLTGAKTSASAIARFKLVNPAAADLVRGEDGLFRTQTPAAQDDSVRVSGGYLEGSNVNVVDQIVSMMSLARQFEMQIKMLDTAQQDDKAATAIISR</sequence>
<evidence type="ECO:0000256" key="3">
    <source>
        <dbReference type="ARBA" id="ARBA00023143"/>
    </source>
</evidence>
<evidence type="ECO:0000256" key="5">
    <source>
        <dbReference type="ARBA" id="ARBA00040228"/>
    </source>
</evidence>
<dbReference type="SUPFAM" id="SSF117143">
    <property type="entry name" value="Flagellar hook protein flgE"/>
    <property type="match status" value="1"/>
</dbReference>
<gene>
    <name evidence="10" type="primary">flgF</name>
    <name evidence="10" type="ORF">ABDB84_05890</name>
</gene>
<dbReference type="InterPro" id="IPR020013">
    <property type="entry name" value="Flagellar_FlgE/F/G"/>
</dbReference>
<evidence type="ECO:0000256" key="1">
    <source>
        <dbReference type="ARBA" id="ARBA00004117"/>
    </source>
</evidence>
<dbReference type="Pfam" id="PF06429">
    <property type="entry name" value="Flg_bbr_C"/>
    <property type="match status" value="1"/>
</dbReference>
<evidence type="ECO:0000256" key="4">
    <source>
        <dbReference type="ARBA" id="ARBA00038560"/>
    </source>
</evidence>
<keyword evidence="11" id="KW-1185">Reference proteome</keyword>
<reference evidence="10 11" key="1">
    <citation type="journal article" date="2018" name="Int. J. Syst. Evol. Microbiol.">
        <title>Uliginosibacterium sediminicola sp. nov., isolated from freshwater sediment.</title>
        <authorList>
            <person name="Hwang W.M."/>
            <person name="Kim S.M."/>
            <person name="Kang K."/>
            <person name="Ahn T.Y."/>
        </authorList>
    </citation>
    <scope>NUCLEOTIDE SEQUENCE [LARGE SCALE GENOMIC DNA]</scope>
    <source>
        <strain evidence="10 11">M1-21</strain>
    </source>
</reference>
<comment type="subunit">
    <text evidence="4 6">The basal body constitutes a major portion of the flagellar organelle and consists of five rings (E,L,P,S, and M) mounted on a central rod. The rod consists of about 26 subunits of FlgG in the distal portion, and FlgB, FlgC and FlgF are thought to build up the proximal portion of the rod with about 6 subunits each.</text>
</comment>
<evidence type="ECO:0000259" key="9">
    <source>
        <dbReference type="Pfam" id="PF22692"/>
    </source>
</evidence>
<dbReference type="Pfam" id="PF00460">
    <property type="entry name" value="Flg_bb_rod"/>
    <property type="match status" value="1"/>
</dbReference>
<keyword evidence="10" id="KW-0966">Cell projection</keyword>
<keyword evidence="10" id="KW-0282">Flagellum</keyword>
<dbReference type="EMBL" id="JBDIVE010000002">
    <property type="protein sequence ID" value="MEN3068004.1"/>
    <property type="molecule type" value="Genomic_DNA"/>
</dbReference>
<proteinExistence type="inferred from homology"/>
<comment type="caution">
    <text evidence="10">The sequence shown here is derived from an EMBL/GenBank/DDBJ whole genome shotgun (WGS) entry which is preliminary data.</text>
</comment>
<comment type="similarity">
    <text evidence="2 6">Belongs to the flagella basal body rod proteins family.</text>
</comment>
<feature type="domain" description="Flagellar basal-body/hook protein C-terminal" evidence="8">
    <location>
        <begin position="197"/>
        <end position="238"/>
    </location>
</feature>
<feature type="domain" description="Flagellar basal body rod protein N-terminal" evidence="7">
    <location>
        <begin position="5"/>
        <end position="35"/>
    </location>
</feature>
<keyword evidence="10" id="KW-0969">Cilium</keyword>
<evidence type="ECO:0000313" key="10">
    <source>
        <dbReference type="EMBL" id="MEN3068004.1"/>
    </source>
</evidence>
<dbReference type="Pfam" id="PF22692">
    <property type="entry name" value="LlgE_F_G_D1"/>
    <property type="match status" value="1"/>
</dbReference>
<evidence type="ECO:0000313" key="11">
    <source>
        <dbReference type="Proteomes" id="UP001410394"/>
    </source>
</evidence>
<keyword evidence="3 6" id="KW-0975">Bacterial flagellum</keyword>
<dbReference type="InterPro" id="IPR053967">
    <property type="entry name" value="LlgE_F_G-like_D1"/>
</dbReference>
<protein>
    <recommendedName>
        <fullName evidence="5 6">Flagellar basal-body rod protein FlgF</fullName>
    </recommendedName>
</protein>
<dbReference type="NCBIfam" id="TIGR02490">
    <property type="entry name" value="flgF"/>
    <property type="match status" value="1"/>
</dbReference>
<dbReference type="NCBIfam" id="TIGR03506">
    <property type="entry name" value="FlgEFG_subfam"/>
    <property type="match status" value="1"/>
</dbReference>
<dbReference type="InterPro" id="IPR010930">
    <property type="entry name" value="Flg_bb/hook_C_dom"/>
</dbReference>
<dbReference type="PANTHER" id="PTHR30435">
    <property type="entry name" value="FLAGELLAR PROTEIN"/>
    <property type="match status" value="1"/>
</dbReference>
<dbReference type="InterPro" id="IPR012836">
    <property type="entry name" value="FlgF"/>
</dbReference>
<evidence type="ECO:0000256" key="2">
    <source>
        <dbReference type="ARBA" id="ARBA00009677"/>
    </source>
</evidence>
<name>A0ABU9YW93_9RHOO</name>
<accession>A0ABU9YW93</accession>
<comment type="subcellular location">
    <subcellularLocation>
        <location evidence="1 6">Bacterial flagellum basal body</location>
    </subcellularLocation>
</comment>
<evidence type="ECO:0000256" key="6">
    <source>
        <dbReference type="RuleBase" id="RU362116"/>
    </source>
</evidence>
<dbReference type="RefSeq" id="WP_345918767.1">
    <property type="nucleotide sequence ID" value="NZ_JBDIVE010000002.1"/>
</dbReference>
<dbReference type="PANTHER" id="PTHR30435:SF18">
    <property type="entry name" value="FLAGELLAR BASAL-BODY ROD PROTEIN FLGF"/>
    <property type="match status" value="1"/>
</dbReference>
<dbReference type="Proteomes" id="UP001410394">
    <property type="component" value="Unassembled WGS sequence"/>
</dbReference>
<organism evidence="10 11">
    <name type="scientific">Uliginosibacterium sediminicola</name>
    <dbReference type="NCBI Taxonomy" id="2024550"/>
    <lineage>
        <taxon>Bacteria</taxon>
        <taxon>Pseudomonadati</taxon>
        <taxon>Pseudomonadota</taxon>
        <taxon>Betaproteobacteria</taxon>
        <taxon>Rhodocyclales</taxon>
        <taxon>Zoogloeaceae</taxon>
        <taxon>Uliginosibacterium</taxon>
    </lineage>
</organism>
<dbReference type="NCBIfam" id="NF009280">
    <property type="entry name" value="PRK12640.1"/>
    <property type="match status" value="1"/>
</dbReference>
<dbReference type="InterPro" id="IPR037925">
    <property type="entry name" value="FlgE/F/G-like"/>
</dbReference>